<comment type="function">
    <text evidence="3 13">Endonuclease that specifically degrades the RNA of RNA-DNA hybrids.</text>
</comment>
<dbReference type="GO" id="GO:0032299">
    <property type="term" value="C:ribonuclease H2 complex"/>
    <property type="evidence" value="ECO:0007669"/>
    <property type="project" value="TreeGrafter"/>
</dbReference>
<name>A0A1G1XMJ7_9BACT</name>
<dbReference type="STRING" id="1797529.A2570_02230"/>
<evidence type="ECO:0000256" key="5">
    <source>
        <dbReference type="ARBA" id="ARBA00007383"/>
    </source>
</evidence>
<gene>
    <name evidence="15" type="ORF">A2570_02230</name>
</gene>
<evidence type="ECO:0000256" key="4">
    <source>
        <dbReference type="ARBA" id="ARBA00004496"/>
    </source>
</evidence>
<comment type="cofactor">
    <cofactor evidence="12">
        <name>Mn(2+)</name>
        <dbReference type="ChEBI" id="CHEBI:29035"/>
    </cofactor>
    <cofactor evidence="12">
        <name>Mg(2+)</name>
        <dbReference type="ChEBI" id="CHEBI:18420"/>
    </cofactor>
    <text evidence="12">Manganese or magnesium. Binds 1 divalent metal ion per monomer in the absence of substrate. May bind a second metal ion after substrate binding.</text>
</comment>
<feature type="binding site" evidence="12">
    <location>
        <position position="36"/>
    </location>
    <ligand>
        <name>a divalent metal cation</name>
        <dbReference type="ChEBI" id="CHEBI:60240"/>
    </ligand>
</feature>
<feature type="binding site" evidence="12">
    <location>
        <position position="137"/>
    </location>
    <ligand>
        <name>a divalent metal cation</name>
        <dbReference type="ChEBI" id="CHEBI:60240"/>
    </ligand>
</feature>
<accession>A0A1G1XMJ7</accession>
<dbReference type="CDD" id="cd07182">
    <property type="entry name" value="RNase_HII_bacteria_HII_like"/>
    <property type="match status" value="1"/>
</dbReference>
<keyword evidence="7 12" id="KW-0540">Nuclease</keyword>
<protein>
    <recommendedName>
        <fullName evidence="13">Ribonuclease</fullName>
        <ecNumber evidence="13">3.1.26.4</ecNumber>
    </recommendedName>
</protein>
<dbReference type="NCBIfam" id="NF000595">
    <property type="entry name" value="PRK00015.1-3"/>
    <property type="match status" value="1"/>
</dbReference>
<dbReference type="AlphaFoldDB" id="A0A1G1XMJ7"/>
<keyword evidence="10 12" id="KW-0378">Hydrolase</keyword>
<evidence type="ECO:0000256" key="8">
    <source>
        <dbReference type="ARBA" id="ARBA00022723"/>
    </source>
</evidence>
<evidence type="ECO:0000256" key="2">
    <source>
        <dbReference type="ARBA" id="ARBA00001946"/>
    </source>
</evidence>
<evidence type="ECO:0000256" key="12">
    <source>
        <dbReference type="PROSITE-ProRule" id="PRU01319"/>
    </source>
</evidence>
<evidence type="ECO:0000313" key="15">
    <source>
        <dbReference type="EMBL" id="OGY40537.1"/>
    </source>
</evidence>
<reference evidence="15 16" key="1">
    <citation type="journal article" date="2016" name="Nat. Commun.">
        <title>Thousands of microbial genomes shed light on interconnected biogeochemical processes in an aquifer system.</title>
        <authorList>
            <person name="Anantharaman K."/>
            <person name="Brown C.T."/>
            <person name="Hug L.A."/>
            <person name="Sharon I."/>
            <person name="Castelle C.J."/>
            <person name="Probst A.J."/>
            <person name="Thomas B.C."/>
            <person name="Singh A."/>
            <person name="Wilkins M.J."/>
            <person name="Karaoz U."/>
            <person name="Brodie E.L."/>
            <person name="Williams K.H."/>
            <person name="Hubbard S.S."/>
            <person name="Banfield J.F."/>
        </authorList>
    </citation>
    <scope>NUCLEOTIDE SEQUENCE [LARGE SCALE GENOMIC DNA]</scope>
</reference>
<comment type="catalytic activity">
    <reaction evidence="1 12 13">
        <text>Endonucleolytic cleavage to 5'-phosphomonoester.</text>
        <dbReference type="EC" id="3.1.26.4"/>
    </reaction>
</comment>
<dbReference type="InterPro" id="IPR022898">
    <property type="entry name" value="RNase_HII"/>
</dbReference>
<evidence type="ECO:0000256" key="6">
    <source>
        <dbReference type="ARBA" id="ARBA00022490"/>
    </source>
</evidence>
<feature type="domain" description="RNase H type-2" evidence="14">
    <location>
        <begin position="29"/>
        <end position="229"/>
    </location>
</feature>
<dbReference type="GO" id="GO:0006298">
    <property type="term" value="P:mismatch repair"/>
    <property type="evidence" value="ECO:0007669"/>
    <property type="project" value="TreeGrafter"/>
</dbReference>
<dbReference type="Pfam" id="PF01351">
    <property type="entry name" value="RNase_HII"/>
    <property type="match status" value="1"/>
</dbReference>
<dbReference type="PROSITE" id="PS51975">
    <property type="entry name" value="RNASE_H_2"/>
    <property type="match status" value="1"/>
</dbReference>
<organism evidence="15 16">
    <name type="scientific">Candidatus Brennerbacteria bacterium RIFOXYD1_FULL_41_16</name>
    <dbReference type="NCBI Taxonomy" id="1797529"/>
    <lineage>
        <taxon>Bacteria</taxon>
        <taxon>Candidatus Brenneribacteriota</taxon>
    </lineage>
</organism>
<evidence type="ECO:0000256" key="9">
    <source>
        <dbReference type="ARBA" id="ARBA00022759"/>
    </source>
</evidence>
<proteinExistence type="inferred from homology"/>
<dbReference type="InterPro" id="IPR024567">
    <property type="entry name" value="RNase_HII/HIII_dom"/>
</dbReference>
<dbReference type="EC" id="3.1.26.4" evidence="13"/>
<comment type="subcellular location">
    <subcellularLocation>
        <location evidence="4">Cytoplasm</location>
    </subcellularLocation>
</comment>
<comment type="caution">
    <text evidence="15">The sequence shown here is derived from an EMBL/GenBank/DDBJ whole genome shotgun (WGS) entry which is preliminary data.</text>
</comment>
<keyword evidence="9 12" id="KW-0255">Endonuclease</keyword>
<dbReference type="GO" id="GO:0046872">
    <property type="term" value="F:metal ion binding"/>
    <property type="evidence" value="ECO:0007669"/>
    <property type="project" value="UniProtKB-KW"/>
</dbReference>
<dbReference type="InterPro" id="IPR012337">
    <property type="entry name" value="RNaseH-like_sf"/>
</dbReference>
<dbReference type="GO" id="GO:0005737">
    <property type="term" value="C:cytoplasm"/>
    <property type="evidence" value="ECO:0007669"/>
    <property type="project" value="UniProtKB-SubCell"/>
</dbReference>
<evidence type="ECO:0000256" key="7">
    <source>
        <dbReference type="ARBA" id="ARBA00022722"/>
    </source>
</evidence>
<evidence type="ECO:0000313" key="16">
    <source>
        <dbReference type="Proteomes" id="UP000178570"/>
    </source>
</evidence>
<evidence type="ECO:0000256" key="10">
    <source>
        <dbReference type="ARBA" id="ARBA00022801"/>
    </source>
</evidence>
<evidence type="ECO:0000259" key="14">
    <source>
        <dbReference type="PROSITE" id="PS51975"/>
    </source>
</evidence>
<dbReference type="GO" id="GO:0004523">
    <property type="term" value="F:RNA-DNA hybrid ribonuclease activity"/>
    <property type="evidence" value="ECO:0007669"/>
    <property type="project" value="UniProtKB-UniRule"/>
</dbReference>
<keyword evidence="6" id="KW-0963">Cytoplasm</keyword>
<dbReference type="PANTHER" id="PTHR10954">
    <property type="entry name" value="RIBONUCLEASE H2 SUBUNIT A"/>
    <property type="match status" value="1"/>
</dbReference>
<sequence length="234" mass="27455">MKMGELHKKKMITRPDFKQERKLWQYQNKLIVACDEAGRGSLAGPVVAAAFLIKNVKEKIPKPPIELRDSKQLSFHQREILFDWIKKQKNFYFATAKSSHRLIDKINIRQANFLAMKKAIKTLVKKSNLKKFIIFVDGREEIPDIKQKQFTFIKGDAKVFSLACASIVAKVTRDRWVIEESKKYPNYDFEIHKGYGTKLHFRKIKKYGLSEIHRKSFLRRLNKEKSGPKNSENK</sequence>
<keyword evidence="11" id="KW-0464">Manganese</keyword>
<dbReference type="InterPro" id="IPR001352">
    <property type="entry name" value="RNase_HII/HIII"/>
</dbReference>
<evidence type="ECO:0000256" key="13">
    <source>
        <dbReference type="RuleBase" id="RU003515"/>
    </source>
</evidence>
<dbReference type="SUPFAM" id="SSF53098">
    <property type="entry name" value="Ribonuclease H-like"/>
    <property type="match status" value="1"/>
</dbReference>
<dbReference type="PANTHER" id="PTHR10954:SF18">
    <property type="entry name" value="RIBONUCLEASE HII"/>
    <property type="match status" value="1"/>
</dbReference>
<dbReference type="Proteomes" id="UP000178570">
    <property type="component" value="Unassembled WGS sequence"/>
</dbReference>
<comment type="cofactor">
    <cofactor evidence="2">
        <name>Mg(2+)</name>
        <dbReference type="ChEBI" id="CHEBI:18420"/>
    </cofactor>
</comment>
<dbReference type="EMBL" id="MHHY01000007">
    <property type="protein sequence ID" value="OGY40537.1"/>
    <property type="molecule type" value="Genomic_DNA"/>
</dbReference>
<evidence type="ECO:0000256" key="11">
    <source>
        <dbReference type="ARBA" id="ARBA00023211"/>
    </source>
</evidence>
<evidence type="ECO:0000256" key="1">
    <source>
        <dbReference type="ARBA" id="ARBA00000077"/>
    </source>
</evidence>
<comment type="similarity">
    <text evidence="5 13">Belongs to the RNase HII family.</text>
</comment>
<dbReference type="GO" id="GO:0043137">
    <property type="term" value="P:DNA replication, removal of RNA primer"/>
    <property type="evidence" value="ECO:0007669"/>
    <property type="project" value="TreeGrafter"/>
</dbReference>
<feature type="binding site" evidence="12">
    <location>
        <position position="35"/>
    </location>
    <ligand>
        <name>a divalent metal cation</name>
        <dbReference type="ChEBI" id="CHEBI:60240"/>
    </ligand>
</feature>
<evidence type="ECO:0000256" key="3">
    <source>
        <dbReference type="ARBA" id="ARBA00004065"/>
    </source>
</evidence>
<dbReference type="GO" id="GO:0003723">
    <property type="term" value="F:RNA binding"/>
    <property type="evidence" value="ECO:0007669"/>
    <property type="project" value="UniProtKB-UniRule"/>
</dbReference>
<dbReference type="Gene3D" id="3.30.420.10">
    <property type="entry name" value="Ribonuclease H-like superfamily/Ribonuclease H"/>
    <property type="match status" value="1"/>
</dbReference>
<keyword evidence="8 12" id="KW-0479">Metal-binding</keyword>
<dbReference type="InterPro" id="IPR036397">
    <property type="entry name" value="RNaseH_sf"/>
</dbReference>